<protein>
    <submittedName>
        <fullName evidence="2">Uncharacterized protein</fullName>
    </submittedName>
</protein>
<feature type="compositionally biased region" description="Basic and acidic residues" evidence="1">
    <location>
        <begin position="9"/>
        <end position="36"/>
    </location>
</feature>
<keyword evidence="3" id="KW-1185">Reference proteome</keyword>
<evidence type="ECO:0000313" key="3">
    <source>
        <dbReference type="Proteomes" id="UP000323946"/>
    </source>
</evidence>
<dbReference type="OrthoDB" id="3693449at2"/>
<evidence type="ECO:0000313" key="2">
    <source>
        <dbReference type="EMBL" id="KAA5837191.1"/>
    </source>
</evidence>
<dbReference type="Proteomes" id="UP000323946">
    <property type="component" value="Unassembled WGS sequence"/>
</dbReference>
<proteinExistence type="predicted"/>
<evidence type="ECO:0000256" key="1">
    <source>
        <dbReference type="SAM" id="MobiDB-lite"/>
    </source>
</evidence>
<dbReference type="EMBL" id="VWPH01000002">
    <property type="protein sequence ID" value="KAA5837191.1"/>
    <property type="molecule type" value="Genomic_DNA"/>
</dbReference>
<comment type="caution">
    <text evidence="2">The sequence shown here is derived from an EMBL/GenBank/DDBJ whole genome shotgun (WGS) entry which is preliminary data.</text>
</comment>
<reference evidence="2 3" key="1">
    <citation type="submission" date="2019-09" db="EMBL/GenBank/DDBJ databases">
        <title>Draft genome sequence of the thermophilic Saccharopolyspora hirsuta VKM Ac-666T.</title>
        <authorList>
            <person name="Lobastova T.G."/>
            <person name="Fokina V."/>
            <person name="Bragin E.Y."/>
            <person name="Shtratnikova V.Y."/>
            <person name="Starodumova I.P."/>
            <person name="Tarlachkov S.V."/>
            <person name="Donova M.V."/>
        </authorList>
    </citation>
    <scope>NUCLEOTIDE SEQUENCE [LARGE SCALE GENOMIC DNA]</scope>
    <source>
        <strain evidence="2 3">VKM Ac-666</strain>
    </source>
</reference>
<sequence>MHRSWLRTKVNESRTKVTSKVAERAKSLVPRPRDGEADSCMVCGRSMRPTGVVRGDGRVCSPACARQWAQGL</sequence>
<gene>
    <name evidence="2" type="ORF">F1721_05145</name>
</gene>
<feature type="region of interest" description="Disordered" evidence="1">
    <location>
        <begin position="1"/>
        <end position="36"/>
    </location>
</feature>
<accession>A0A5M7CBW7</accession>
<name>A0A5M7CBW7_SACHI</name>
<organism evidence="2 3">
    <name type="scientific">Saccharopolyspora hirsuta</name>
    <dbReference type="NCBI Taxonomy" id="1837"/>
    <lineage>
        <taxon>Bacteria</taxon>
        <taxon>Bacillati</taxon>
        <taxon>Actinomycetota</taxon>
        <taxon>Actinomycetes</taxon>
        <taxon>Pseudonocardiales</taxon>
        <taxon>Pseudonocardiaceae</taxon>
        <taxon>Saccharopolyspora</taxon>
    </lineage>
</organism>
<dbReference type="AlphaFoldDB" id="A0A5M7CBW7"/>